<evidence type="ECO:0008006" key="4">
    <source>
        <dbReference type="Google" id="ProtNLM"/>
    </source>
</evidence>
<reference evidence="2" key="1">
    <citation type="submission" date="2020-11" db="EMBL/GenBank/DDBJ databases">
        <title>Bacterial whole genome sequence for Panacibacter sp. DH6.</title>
        <authorList>
            <person name="Le V."/>
            <person name="Ko S."/>
            <person name="Ahn C.-Y."/>
            <person name="Oh H.-M."/>
        </authorList>
    </citation>
    <scope>NUCLEOTIDE SEQUENCE</scope>
    <source>
        <strain evidence="2">DH6</strain>
    </source>
</reference>
<gene>
    <name evidence="2" type="ORF">I5907_19285</name>
</gene>
<proteinExistence type="predicted"/>
<dbReference type="AlphaFoldDB" id="A0A931GZS9"/>
<feature type="chain" id="PRO_5037174907" description="DUF885 domain-containing protein" evidence="1">
    <location>
        <begin position="34"/>
        <end position="443"/>
    </location>
</feature>
<feature type="signal peptide" evidence="1">
    <location>
        <begin position="1"/>
        <end position="33"/>
    </location>
</feature>
<accession>A0A931GZS9</accession>
<organism evidence="2 3">
    <name type="scientific">Panacibacter microcysteis</name>
    <dbReference type="NCBI Taxonomy" id="2793269"/>
    <lineage>
        <taxon>Bacteria</taxon>
        <taxon>Pseudomonadati</taxon>
        <taxon>Bacteroidota</taxon>
        <taxon>Chitinophagia</taxon>
        <taxon>Chitinophagales</taxon>
        <taxon>Chitinophagaceae</taxon>
        <taxon>Panacibacter</taxon>
    </lineage>
</organism>
<name>A0A931GZS9_9BACT</name>
<protein>
    <recommendedName>
        <fullName evidence="4">DUF885 domain-containing protein</fullName>
    </recommendedName>
</protein>
<evidence type="ECO:0000313" key="2">
    <source>
        <dbReference type="EMBL" id="MBG9378390.1"/>
    </source>
</evidence>
<evidence type="ECO:0000256" key="1">
    <source>
        <dbReference type="SAM" id="SignalP"/>
    </source>
</evidence>
<dbReference type="Proteomes" id="UP000628448">
    <property type="component" value="Unassembled WGS sequence"/>
</dbReference>
<keyword evidence="1" id="KW-0732">Signal</keyword>
<comment type="caution">
    <text evidence="2">The sequence shown here is derived from an EMBL/GenBank/DDBJ whole genome shotgun (WGS) entry which is preliminary data.</text>
</comment>
<evidence type="ECO:0000313" key="3">
    <source>
        <dbReference type="Proteomes" id="UP000628448"/>
    </source>
</evidence>
<sequence>MYLQTTIKKTNVMRTLLLIVAICLIAACSRQPAKQSTTNINALAQQYVRLGLTISLYDADFVDAYYGPGSLKPAAKPAAVFPKDSLLNAVHELTAALQALHDTSDTVAQRAAWIAAQLKAFERRIKIYAGDTAGFDEEAKDLYGVTAPVYDSLHYREIIAKLDHLLPGSGSINDRFQELANRFIIPKDKLDTVFKTAIAACRERTLQHYDLPKEESFILEYVTNKPWSGYNWYKGNYKSVIQINTDLQIFIDRAIDVGSHESYPGHHVYNMLLEKNLYREKGWVEISLYPLFSPQSLIAEGSANYGIDVAFPGQEKVAFARQTLLPLAGLDTTGISRYFAALELKGALNYARNEVGRGLLGNTMSEAQAMQWLKDYCLMNDETARKSVDFIRRNRSYVINYNYGKDLVAQYISAKGGDVSPDKKWQVFGALLSNEILTTELLQ</sequence>
<dbReference type="EMBL" id="JADWYR010000002">
    <property type="protein sequence ID" value="MBG9378390.1"/>
    <property type="molecule type" value="Genomic_DNA"/>
</dbReference>
<keyword evidence="3" id="KW-1185">Reference proteome</keyword>